<organism evidence="1 2">
    <name type="scientific">Daphnia pulex</name>
    <name type="common">Water flea</name>
    <dbReference type="NCBI Taxonomy" id="6669"/>
    <lineage>
        <taxon>Eukaryota</taxon>
        <taxon>Metazoa</taxon>
        <taxon>Ecdysozoa</taxon>
        <taxon>Arthropoda</taxon>
        <taxon>Crustacea</taxon>
        <taxon>Branchiopoda</taxon>
        <taxon>Diplostraca</taxon>
        <taxon>Cladocera</taxon>
        <taxon>Anomopoda</taxon>
        <taxon>Daphniidae</taxon>
        <taxon>Daphnia</taxon>
    </lineage>
</organism>
<dbReference type="InParanoid" id="E9I1P4"/>
<reference evidence="1 2" key="1">
    <citation type="journal article" date="2011" name="Science">
        <title>The ecoresponsive genome of Daphnia pulex.</title>
        <authorList>
            <person name="Colbourne J.K."/>
            <person name="Pfrender M.E."/>
            <person name="Gilbert D."/>
            <person name="Thomas W.K."/>
            <person name="Tucker A."/>
            <person name="Oakley T.H."/>
            <person name="Tokishita S."/>
            <person name="Aerts A."/>
            <person name="Arnold G.J."/>
            <person name="Basu M.K."/>
            <person name="Bauer D.J."/>
            <person name="Caceres C.E."/>
            <person name="Carmel L."/>
            <person name="Casola C."/>
            <person name="Choi J.H."/>
            <person name="Detter J.C."/>
            <person name="Dong Q."/>
            <person name="Dusheyko S."/>
            <person name="Eads B.D."/>
            <person name="Frohlich T."/>
            <person name="Geiler-Samerotte K.A."/>
            <person name="Gerlach D."/>
            <person name="Hatcher P."/>
            <person name="Jogdeo S."/>
            <person name="Krijgsveld J."/>
            <person name="Kriventseva E.V."/>
            <person name="Kultz D."/>
            <person name="Laforsch C."/>
            <person name="Lindquist E."/>
            <person name="Lopez J."/>
            <person name="Manak J.R."/>
            <person name="Muller J."/>
            <person name="Pangilinan J."/>
            <person name="Patwardhan R.P."/>
            <person name="Pitluck S."/>
            <person name="Pritham E.J."/>
            <person name="Rechtsteiner A."/>
            <person name="Rho M."/>
            <person name="Rogozin I.B."/>
            <person name="Sakarya O."/>
            <person name="Salamov A."/>
            <person name="Schaack S."/>
            <person name="Shapiro H."/>
            <person name="Shiga Y."/>
            <person name="Skalitzky C."/>
            <person name="Smith Z."/>
            <person name="Souvorov A."/>
            <person name="Sung W."/>
            <person name="Tang Z."/>
            <person name="Tsuchiya D."/>
            <person name="Tu H."/>
            <person name="Vos H."/>
            <person name="Wang M."/>
            <person name="Wolf Y.I."/>
            <person name="Yamagata H."/>
            <person name="Yamada T."/>
            <person name="Ye Y."/>
            <person name="Shaw J.R."/>
            <person name="Andrews J."/>
            <person name="Crease T.J."/>
            <person name="Tang H."/>
            <person name="Lucas S.M."/>
            <person name="Robertson H.M."/>
            <person name="Bork P."/>
            <person name="Koonin E.V."/>
            <person name="Zdobnov E.M."/>
            <person name="Grigoriev I.V."/>
            <person name="Lynch M."/>
            <person name="Boore J.L."/>
        </authorList>
    </citation>
    <scope>NUCLEOTIDE SEQUENCE [LARGE SCALE GENOMIC DNA]</scope>
</reference>
<dbReference type="EMBL" id="GL733839">
    <property type="protein sequence ID" value="EFX62086.1"/>
    <property type="molecule type" value="Genomic_DNA"/>
</dbReference>
<protein>
    <submittedName>
        <fullName evidence="1">Uncharacterized protein</fullName>
    </submittedName>
</protein>
<evidence type="ECO:0000313" key="1">
    <source>
        <dbReference type="EMBL" id="EFX62086.1"/>
    </source>
</evidence>
<proteinExistence type="predicted"/>
<gene>
    <name evidence="1" type="ORF">DAPPUDRAFT_271046</name>
</gene>
<dbReference type="Proteomes" id="UP000000305">
    <property type="component" value="Unassembled WGS sequence"/>
</dbReference>
<sequence length="68" mass="7596">MLPDYTTCSRCGEVGSLGWGPNREHLLTISAEIVIAEGPKHQLVKDERGAPRWPRGKLEQIFRIGPNI</sequence>
<dbReference type="HOGENOM" id="CLU_2796540_0_0_1"/>
<evidence type="ECO:0000313" key="2">
    <source>
        <dbReference type="Proteomes" id="UP000000305"/>
    </source>
</evidence>
<keyword evidence="2" id="KW-1185">Reference proteome</keyword>
<dbReference type="KEGG" id="dpx:DAPPUDRAFT_271046"/>
<dbReference type="AlphaFoldDB" id="E9I1P4"/>
<accession>E9I1P4</accession>
<name>E9I1P4_DAPPU</name>